<proteinExistence type="predicted"/>
<dbReference type="GeneID" id="5011854"/>
<dbReference type="AlphaFoldDB" id="A0BJF8"/>
<dbReference type="HOGENOM" id="CLU_057961_0_0_1"/>
<dbReference type="InParanoid" id="A0BJF8"/>
<protein>
    <submittedName>
        <fullName evidence="1">Uncharacterized protein</fullName>
    </submittedName>
</protein>
<evidence type="ECO:0000313" key="2">
    <source>
        <dbReference type="Proteomes" id="UP000000600"/>
    </source>
</evidence>
<reference evidence="1 2" key="1">
    <citation type="journal article" date="2006" name="Nature">
        <title>Global trends of whole-genome duplications revealed by the ciliate Paramecium tetraurelia.</title>
        <authorList>
            <consortium name="Genoscope"/>
            <person name="Aury J.-M."/>
            <person name="Jaillon O."/>
            <person name="Duret L."/>
            <person name="Noel B."/>
            <person name="Jubin C."/>
            <person name="Porcel B.M."/>
            <person name="Segurens B."/>
            <person name="Daubin V."/>
            <person name="Anthouard V."/>
            <person name="Aiach N."/>
            <person name="Arnaiz O."/>
            <person name="Billaut A."/>
            <person name="Beisson J."/>
            <person name="Blanc I."/>
            <person name="Bouhouche K."/>
            <person name="Camara F."/>
            <person name="Duharcourt S."/>
            <person name="Guigo R."/>
            <person name="Gogendeau D."/>
            <person name="Katinka M."/>
            <person name="Keller A.-M."/>
            <person name="Kissmehl R."/>
            <person name="Klotz C."/>
            <person name="Koll F."/>
            <person name="Le Moue A."/>
            <person name="Lepere C."/>
            <person name="Malinsky S."/>
            <person name="Nowacki M."/>
            <person name="Nowak J.K."/>
            <person name="Plattner H."/>
            <person name="Poulain J."/>
            <person name="Ruiz F."/>
            <person name="Serrano V."/>
            <person name="Zagulski M."/>
            <person name="Dessen P."/>
            <person name="Betermier M."/>
            <person name="Weissenbach J."/>
            <person name="Scarpelli C."/>
            <person name="Schachter V."/>
            <person name="Sperling L."/>
            <person name="Meyer E."/>
            <person name="Cohen J."/>
            <person name="Wincker P."/>
        </authorList>
    </citation>
    <scope>NUCLEOTIDE SEQUENCE [LARGE SCALE GENOMIC DNA]</scope>
    <source>
        <strain evidence="1 2">Stock d4-2</strain>
    </source>
</reference>
<name>A0BJF8_PARTE</name>
<dbReference type="KEGG" id="ptm:GSPATT00029302001"/>
<dbReference type="Proteomes" id="UP000000600">
    <property type="component" value="Unassembled WGS sequence"/>
</dbReference>
<evidence type="ECO:0000313" key="1">
    <source>
        <dbReference type="EMBL" id="CAK58675.1"/>
    </source>
</evidence>
<dbReference type="OMA" id="NSSERDX"/>
<organism evidence="1 2">
    <name type="scientific">Paramecium tetraurelia</name>
    <dbReference type="NCBI Taxonomy" id="5888"/>
    <lineage>
        <taxon>Eukaryota</taxon>
        <taxon>Sar</taxon>
        <taxon>Alveolata</taxon>
        <taxon>Ciliophora</taxon>
        <taxon>Intramacronucleata</taxon>
        <taxon>Oligohymenophorea</taxon>
        <taxon>Peniculida</taxon>
        <taxon>Parameciidae</taxon>
        <taxon>Paramecium</taxon>
    </lineage>
</organism>
<gene>
    <name evidence="1" type="ORF">GSPATT00029302001</name>
</gene>
<dbReference type="EMBL" id="CT867998">
    <property type="protein sequence ID" value="CAK58675.1"/>
    <property type="molecule type" value="Genomic_DNA"/>
</dbReference>
<dbReference type="RefSeq" id="XP_001426073.1">
    <property type="nucleotide sequence ID" value="XM_001426036.1"/>
</dbReference>
<keyword evidence="2" id="KW-1185">Reference proteome</keyword>
<accession>A0BJF8</accession>
<sequence length="280" mass="33481">MNGMAYKIFQYYSYKDLKSLQDILKIDSIGFVNIDEDEQIIEYEIDRSKCLRLSDLILMINQGFFQIYLGQLLGVFLDLLRKVISLKNQHNIDHQYLDDNRIWLVFQNPNKCINFDYQKIEYKIVFTGYQCQLYEESSEIKIPAEQKVQRIIKDILINFKNKNTFINSSEKDKIIKFIYDPIIQECDKMNIQNTLNLILEIFYKFKFNSEEQTIAIDQTKIKIDKTNLYLVQNSFKDFIENLKGESSFILETFLFFQLKSFTNMLDRRGSEFYKVGKKEN</sequence>
<dbReference type="OrthoDB" id="309443at2759"/>